<keyword evidence="3" id="KW-1185">Reference proteome</keyword>
<dbReference type="AlphaFoldDB" id="A0A2D2B093"/>
<evidence type="ECO:0000259" key="1">
    <source>
        <dbReference type="Pfam" id="PF18722"/>
    </source>
</evidence>
<dbReference type="KEGG" id="cmb:CSW64_15380"/>
<evidence type="ECO:0000313" key="2">
    <source>
        <dbReference type="EMBL" id="ATQ43675.1"/>
    </source>
</evidence>
<sequence>MTTVEAFQAAVVRTDRRKKDKTRIAVMGVFGELGSLMAEFKKRSRDGTSYRSFHEHLVEEAGDLLWYLTILAVDLGVQWTDILSEVYGKPVGAQTRLSELDKLPLPAHGVEANLWLRAAGKAGLLAETAERSGSSLRPMLVETTSAALVAMRDAKISLSRAATSNIAKSESRFPQTEVHLPLYDDRPHPDGRIRPDERLPKYMVFHFEEIQIGKKTLVVQKVHTIKIGDPLTDNIAEPDHYRFHDVFHLAYAAILGWSPVLRALLKAKRKSVGTLDENEDGARAILLEEGISTYIFNWAKPDYFKGVKKIDYTLLKTIKHFVRGYEVEDQPFWAWEKAILRGYSVFRELVEHRRGLVTIDLTKRDLFYELIPPSPS</sequence>
<dbReference type="Proteomes" id="UP000228945">
    <property type="component" value="Chromosome"/>
</dbReference>
<protein>
    <submittedName>
        <fullName evidence="2">Pyrophosphatase</fullName>
    </submittedName>
</protein>
<dbReference type="SUPFAM" id="SSF101386">
    <property type="entry name" value="all-alpha NTP pyrophosphatases"/>
    <property type="match status" value="1"/>
</dbReference>
<name>A0A2D2B093_9CAUL</name>
<organism evidence="2 3">
    <name type="scientific">Caulobacter mirabilis</name>
    <dbReference type="NCBI Taxonomy" id="69666"/>
    <lineage>
        <taxon>Bacteria</taxon>
        <taxon>Pseudomonadati</taxon>
        <taxon>Pseudomonadota</taxon>
        <taxon>Alphaproteobacteria</taxon>
        <taxon>Caulobacterales</taxon>
        <taxon>Caulobacteraceae</taxon>
        <taxon>Caulobacter</taxon>
    </lineage>
</organism>
<dbReference type="RefSeq" id="WP_099622924.1">
    <property type="nucleotide sequence ID" value="NZ_CP024201.1"/>
</dbReference>
<dbReference type="EMBL" id="CP024201">
    <property type="protein sequence ID" value="ATQ43675.1"/>
    <property type="molecule type" value="Genomic_DNA"/>
</dbReference>
<gene>
    <name evidence="2" type="ORF">CSW64_15380</name>
</gene>
<reference evidence="2 3" key="1">
    <citation type="submission" date="2017-10" db="EMBL/GenBank/DDBJ databases">
        <title>Genome sequence of Caulobacter mirabilis FWC38.</title>
        <authorList>
            <person name="Fiebig A."/>
            <person name="Crosson S."/>
        </authorList>
    </citation>
    <scope>NUCLEOTIDE SEQUENCE [LARGE SCALE GENOMIC DNA]</scope>
    <source>
        <strain evidence="2 3">FWC 38</strain>
    </source>
</reference>
<dbReference type="Gene3D" id="1.10.287.1080">
    <property type="entry name" value="MazG-like"/>
    <property type="match status" value="1"/>
</dbReference>
<dbReference type="OrthoDB" id="5953925at2"/>
<feature type="domain" description="MazG C-terminal" evidence="1">
    <location>
        <begin position="190"/>
        <end position="369"/>
    </location>
</feature>
<proteinExistence type="predicted"/>
<dbReference type="InterPro" id="IPR041407">
    <property type="entry name" value="MazG_C"/>
</dbReference>
<dbReference type="Pfam" id="PF18722">
    <property type="entry name" value="MazG_C"/>
    <property type="match status" value="1"/>
</dbReference>
<evidence type="ECO:0000313" key="3">
    <source>
        <dbReference type="Proteomes" id="UP000228945"/>
    </source>
</evidence>
<accession>A0A2D2B093</accession>